<name>R2QU73_9ENTE</name>
<dbReference type="PATRIC" id="fig|1158601.3.peg.3254"/>
<gene>
    <name evidence="3" type="ORF">I585_02463</name>
    <name evidence="2" type="ORF">UAI_03281</name>
</gene>
<dbReference type="RefSeq" id="WP_010742079.1">
    <property type="nucleotide sequence ID" value="NZ_KB946251.1"/>
</dbReference>
<dbReference type="STRING" id="71451.RV07_GL000984"/>
<comment type="caution">
    <text evidence="2">The sequence shown here is derived from an EMBL/GenBank/DDBJ whole genome shotgun (WGS) entry which is preliminary data.</text>
</comment>
<sequence length="95" mass="10683">MKNETKRKIIISILTIALLLSGGLLASFATQPKAQEPANSLKDNSFIDSKIDDYADSDQPSHGIPKIRWENSESDQATMKPFWWLYNALKESVTN</sequence>
<evidence type="ECO:0000313" key="4">
    <source>
        <dbReference type="Proteomes" id="UP000013783"/>
    </source>
</evidence>
<evidence type="ECO:0000313" key="5">
    <source>
        <dbReference type="Proteomes" id="UP000014148"/>
    </source>
</evidence>
<protein>
    <submittedName>
        <fullName evidence="2">Uncharacterized protein</fullName>
    </submittedName>
</protein>
<organism evidence="2 4">
    <name type="scientific">Enterococcus malodoratus ATCC 43197</name>
    <dbReference type="NCBI Taxonomy" id="1158601"/>
    <lineage>
        <taxon>Bacteria</taxon>
        <taxon>Bacillati</taxon>
        <taxon>Bacillota</taxon>
        <taxon>Bacilli</taxon>
        <taxon>Lactobacillales</taxon>
        <taxon>Enterococcaceae</taxon>
        <taxon>Enterococcus</taxon>
    </lineage>
</organism>
<dbReference type="Proteomes" id="UP000013783">
    <property type="component" value="Unassembled WGS sequence"/>
</dbReference>
<dbReference type="EMBL" id="ASWA01000003">
    <property type="protein sequence ID" value="EOT66942.1"/>
    <property type="molecule type" value="Genomic_DNA"/>
</dbReference>
<evidence type="ECO:0000256" key="1">
    <source>
        <dbReference type="SAM" id="SignalP"/>
    </source>
</evidence>
<proteinExistence type="predicted"/>
<keyword evidence="1" id="KW-0732">Signal</keyword>
<evidence type="ECO:0000313" key="2">
    <source>
        <dbReference type="EMBL" id="EOH75040.1"/>
    </source>
</evidence>
<dbReference type="AlphaFoldDB" id="R2QU73"/>
<reference evidence="3 5" key="2">
    <citation type="submission" date="2013-03" db="EMBL/GenBank/DDBJ databases">
        <title>The Genome Sequence of Enterococcus malodoratus ATCC_43197 (PacBio/Illumina hybrid assembly).</title>
        <authorList>
            <consortium name="The Broad Institute Genomics Platform"/>
            <consortium name="The Broad Institute Genome Sequencing Center for Infectious Disease"/>
            <person name="Earl A."/>
            <person name="Russ C."/>
            <person name="Gilmore M."/>
            <person name="Surin D."/>
            <person name="Walker B."/>
            <person name="Young S."/>
            <person name="Zeng Q."/>
            <person name="Gargeya S."/>
            <person name="Fitzgerald M."/>
            <person name="Haas B."/>
            <person name="Abouelleil A."/>
            <person name="Allen A.W."/>
            <person name="Alvarado L."/>
            <person name="Arachchi H.M."/>
            <person name="Berlin A.M."/>
            <person name="Chapman S.B."/>
            <person name="Gainer-Dewar J."/>
            <person name="Goldberg J."/>
            <person name="Griggs A."/>
            <person name="Gujja S."/>
            <person name="Hansen M."/>
            <person name="Howarth C."/>
            <person name="Imamovic A."/>
            <person name="Ireland A."/>
            <person name="Larimer J."/>
            <person name="McCowan C."/>
            <person name="Murphy C."/>
            <person name="Pearson M."/>
            <person name="Poon T.W."/>
            <person name="Priest M."/>
            <person name="Roberts A."/>
            <person name="Saif S."/>
            <person name="Shea T."/>
            <person name="Sisk P."/>
            <person name="Sykes S."/>
            <person name="Wortman J."/>
            <person name="Nusbaum C."/>
            <person name="Birren B."/>
        </authorList>
    </citation>
    <scope>NUCLEOTIDE SEQUENCE [LARGE SCALE GENOMIC DNA]</scope>
    <source>
        <strain evidence="3 5">ATCC 43197</strain>
    </source>
</reference>
<feature type="chain" id="PRO_5038528305" evidence="1">
    <location>
        <begin position="27"/>
        <end position="95"/>
    </location>
</feature>
<keyword evidence="5" id="KW-1185">Reference proteome</keyword>
<dbReference type="EMBL" id="AJAK01000021">
    <property type="protein sequence ID" value="EOH75040.1"/>
    <property type="molecule type" value="Genomic_DNA"/>
</dbReference>
<reference evidence="2 4" key="1">
    <citation type="submission" date="2013-02" db="EMBL/GenBank/DDBJ databases">
        <title>The Genome Sequence of Enterococcus malodoratus ATCC_43197.</title>
        <authorList>
            <consortium name="The Broad Institute Genome Sequencing Platform"/>
            <consortium name="The Broad Institute Genome Sequencing Center for Infectious Disease"/>
            <person name="Earl A.M."/>
            <person name="Gilmore M.S."/>
            <person name="Lebreton F."/>
            <person name="Walker B."/>
            <person name="Young S.K."/>
            <person name="Zeng Q."/>
            <person name="Gargeya S."/>
            <person name="Fitzgerald M."/>
            <person name="Haas B."/>
            <person name="Abouelleil A."/>
            <person name="Alvarado L."/>
            <person name="Arachchi H.M."/>
            <person name="Berlin A.M."/>
            <person name="Chapman S.B."/>
            <person name="Dewar J."/>
            <person name="Goldberg J."/>
            <person name="Griggs A."/>
            <person name="Gujja S."/>
            <person name="Hansen M."/>
            <person name="Howarth C."/>
            <person name="Imamovic A."/>
            <person name="Larimer J."/>
            <person name="McCowan C."/>
            <person name="Murphy C."/>
            <person name="Neiman D."/>
            <person name="Pearson M."/>
            <person name="Priest M."/>
            <person name="Roberts A."/>
            <person name="Saif S."/>
            <person name="Shea T."/>
            <person name="Sisk P."/>
            <person name="Sykes S."/>
            <person name="Wortman J."/>
            <person name="Nusbaum C."/>
            <person name="Birren B."/>
        </authorList>
    </citation>
    <scope>NUCLEOTIDE SEQUENCE [LARGE SCALE GENOMIC DNA]</scope>
    <source>
        <strain evidence="2 4">ATCC 43197</strain>
    </source>
</reference>
<feature type="signal peptide" evidence="1">
    <location>
        <begin position="1"/>
        <end position="26"/>
    </location>
</feature>
<evidence type="ECO:0000313" key="3">
    <source>
        <dbReference type="EMBL" id="EOT66942.1"/>
    </source>
</evidence>
<accession>R2QU73</accession>
<dbReference type="Proteomes" id="UP000014148">
    <property type="component" value="Unassembled WGS sequence"/>
</dbReference>